<organism evidence="2 3">
    <name type="scientific">Plenodomus tracheiphilus IPT5</name>
    <dbReference type="NCBI Taxonomy" id="1408161"/>
    <lineage>
        <taxon>Eukaryota</taxon>
        <taxon>Fungi</taxon>
        <taxon>Dikarya</taxon>
        <taxon>Ascomycota</taxon>
        <taxon>Pezizomycotina</taxon>
        <taxon>Dothideomycetes</taxon>
        <taxon>Pleosporomycetidae</taxon>
        <taxon>Pleosporales</taxon>
        <taxon>Pleosporineae</taxon>
        <taxon>Leptosphaeriaceae</taxon>
        <taxon>Plenodomus</taxon>
    </lineage>
</organism>
<dbReference type="OrthoDB" id="3763894at2759"/>
<evidence type="ECO:0000256" key="1">
    <source>
        <dbReference type="SAM" id="SignalP"/>
    </source>
</evidence>
<name>A0A6A7AST5_9PLEO</name>
<keyword evidence="3" id="KW-1185">Reference proteome</keyword>
<evidence type="ECO:0000313" key="2">
    <source>
        <dbReference type="EMBL" id="KAF2845437.1"/>
    </source>
</evidence>
<proteinExistence type="predicted"/>
<gene>
    <name evidence="2" type="ORF">T440DRAFT_277130</name>
</gene>
<evidence type="ECO:0000313" key="3">
    <source>
        <dbReference type="Proteomes" id="UP000799423"/>
    </source>
</evidence>
<dbReference type="AlphaFoldDB" id="A0A6A7AST5"/>
<sequence>MSSNLGLSFLLNLPTHCATLPPIPYNPPGILALGPTHAERDILYNCCHVLTTNSYSSNDTVCLQTAVCTVQECGLRDPTFACVARMREVWGVQGVLGCGVGVESGAMSLKDRLGWMVVVGTLVTVVLGICGV</sequence>
<feature type="signal peptide" evidence="1">
    <location>
        <begin position="1"/>
        <end position="19"/>
    </location>
</feature>
<feature type="chain" id="PRO_5025409645" description="Extracellular membrane protein CFEM domain-containing protein" evidence="1">
    <location>
        <begin position="20"/>
        <end position="132"/>
    </location>
</feature>
<protein>
    <recommendedName>
        <fullName evidence="4">Extracellular membrane protein CFEM domain-containing protein</fullName>
    </recommendedName>
</protein>
<reference evidence="2" key="1">
    <citation type="submission" date="2020-01" db="EMBL/GenBank/DDBJ databases">
        <authorList>
            <consortium name="DOE Joint Genome Institute"/>
            <person name="Haridas S."/>
            <person name="Albert R."/>
            <person name="Binder M."/>
            <person name="Bloem J."/>
            <person name="Labutti K."/>
            <person name="Salamov A."/>
            <person name="Andreopoulos B."/>
            <person name="Baker S.E."/>
            <person name="Barry K."/>
            <person name="Bills G."/>
            <person name="Bluhm B.H."/>
            <person name="Cannon C."/>
            <person name="Castanera R."/>
            <person name="Culley D.E."/>
            <person name="Daum C."/>
            <person name="Ezra D."/>
            <person name="Gonzalez J.B."/>
            <person name="Henrissat B."/>
            <person name="Kuo A."/>
            <person name="Liang C."/>
            <person name="Lipzen A."/>
            <person name="Lutzoni F."/>
            <person name="Magnuson J."/>
            <person name="Mondo S."/>
            <person name="Nolan M."/>
            <person name="Ohm R."/>
            <person name="Pangilinan J."/>
            <person name="Park H.-J."/>
            <person name="Ramirez L."/>
            <person name="Alfaro M."/>
            <person name="Sun H."/>
            <person name="Tritt A."/>
            <person name="Yoshinaga Y."/>
            <person name="Zwiers L.-H."/>
            <person name="Turgeon B.G."/>
            <person name="Goodwin S.B."/>
            <person name="Spatafora J.W."/>
            <person name="Crous P.W."/>
            <person name="Grigoriev I.V."/>
        </authorList>
    </citation>
    <scope>NUCLEOTIDE SEQUENCE</scope>
    <source>
        <strain evidence="2">IPT5</strain>
    </source>
</reference>
<keyword evidence="1" id="KW-0732">Signal</keyword>
<evidence type="ECO:0008006" key="4">
    <source>
        <dbReference type="Google" id="ProtNLM"/>
    </source>
</evidence>
<accession>A0A6A7AST5</accession>
<dbReference type="Proteomes" id="UP000799423">
    <property type="component" value="Unassembled WGS sequence"/>
</dbReference>
<dbReference type="EMBL" id="MU006347">
    <property type="protein sequence ID" value="KAF2845437.1"/>
    <property type="molecule type" value="Genomic_DNA"/>
</dbReference>